<comment type="caution">
    <text evidence="2">The sequence shown here is derived from an EMBL/GenBank/DDBJ whole genome shotgun (WGS) entry which is preliminary data.</text>
</comment>
<protein>
    <submittedName>
        <fullName evidence="2">Uncharacterized protein</fullName>
    </submittedName>
</protein>
<dbReference type="Proteomes" id="UP001153050">
    <property type="component" value="Unassembled WGS sequence"/>
</dbReference>
<evidence type="ECO:0000313" key="3">
    <source>
        <dbReference type="Proteomes" id="UP001153050"/>
    </source>
</evidence>
<dbReference type="EMBL" id="CAKXZT010000150">
    <property type="protein sequence ID" value="CAH2406617.1"/>
    <property type="molecule type" value="Genomic_DNA"/>
</dbReference>
<reference evidence="2 3" key="1">
    <citation type="submission" date="2022-03" db="EMBL/GenBank/DDBJ databases">
        <authorList>
            <person name="Brunel B."/>
        </authorList>
    </citation>
    <scope>NUCLEOTIDE SEQUENCE [LARGE SCALE GENOMIC DNA]</scope>
    <source>
        <strain evidence="2">STM5069sample</strain>
    </source>
</reference>
<accession>A0ABN8KBX6</accession>
<organism evidence="2 3">
    <name type="scientific">Mesorhizobium escarrei</name>
    <dbReference type="NCBI Taxonomy" id="666018"/>
    <lineage>
        <taxon>Bacteria</taxon>
        <taxon>Pseudomonadati</taxon>
        <taxon>Pseudomonadota</taxon>
        <taxon>Alphaproteobacteria</taxon>
        <taxon>Hyphomicrobiales</taxon>
        <taxon>Phyllobacteriaceae</taxon>
        <taxon>Mesorhizobium</taxon>
    </lineage>
</organism>
<feature type="region of interest" description="Disordered" evidence="1">
    <location>
        <begin position="61"/>
        <end position="89"/>
    </location>
</feature>
<evidence type="ECO:0000313" key="2">
    <source>
        <dbReference type="EMBL" id="CAH2406617.1"/>
    </source>
</evidence>
<name>A0ABN8KBX6_9HYPH</name>
<gene>
    <name evidence="2" type="ORF">MES5069_530032</name>
</gene>
<evidence type="ECO:0000256" key="1">
    <source>
        <dbReference type="SAM" id="MobiDB-lite"/>
    </source>
</evidence>
<keyword evidence="3" id="KW-1185">Reference proteome</keyword>
<proteinExistence type="predicted"/>
<sequence>MRDVNRYPDFKAVASGKGASKSYWPPSTLALPLIRLPAPFPRIVTGRRGWPQRRRPFCNAGDWRNPLRRRPSPRHYTGRNARQGNEGQRRTEAIARVFSLFCDGSCARNLFMVLVCANDPPDEAGFCFRHRRRSPFAVVDGHWANA</sequence>
<feature type="compositionally biased region" description="Basic residues" evidence="1">
    <location>
        <begin position="66"/>
        <end position="77"/>
    </location>
</feature>